<gene>
    <name evidence="1" type="ORF">LEA_00802</name>
</gene>
<dbReference type="InterPro" id="IPR024414">
    <property type="entry name" value="Uncharacterised_PrgI"/>
</dbReference>
<name>K1VAN3_9ZZZZ</name>
<comment type="caution">
    <text evidence="1">The sequence shown here is derived from an EMBL/GenBank/DDBJ whole genome shotgun (WGS) entry which is preliminary data.</text>
</comment>
<protein>
    <recommendedName>
        <fullName evidence="2">PrgI family protein</fullName>
    </recommendedName>
</protein>
<feature type="non-terminal residue" evidence="1">
    <location>
        <position position="1"/>
    </location>
</feature>
<organism evidence="1">
    <name type="scientific">human gut metagenome</name>
    <dbReference type="NCBI Taxonomy" id="408170"/>
    <lineage>
        <taxon>unclassified sequences</taxon>
        <taxon>metagenomes</taxon>
        <taxon>organismal metagenomes</taxon>
    </lineage>
</organism>
<sequence>SWICIAVVAPFAALGFVTYHGMPFEQLVRVWVKHYILCPKRIVFRLENDFYNRDKNANRSGRKKGGNIR</sequence>
<dbReference type="EMBL" id="AJWY01000566">
    <property type="protein sequence ID" value="EKC80996.1"/>
    <property type="molecule type" value="Genomic_DNA"/>
</dbReference>
<proteinExistence type="predicted"/>
<reference evidence="1" key="1">
    <citation type="journal article" date="2013" name="Environ. Microbiol.">
        <title>Microbiota from the distal guts of lean and obese adolescents exhibit partial functional redundancy besides clear differences in community structure.</title>
        <authorList>
            <person name="Ferrer M."/>
            <person name="Ruiz A."/>
            <person name="Lanza F."/>
            <person name="Haange S.B."/>
            <person name="Oberbach A."/>
            <person name="Till H."/>
            <person name="Bargiela R."/>
            <person name="Campoy C."/>
            <person name="Segura M.T."/>
            <person name="Richter M."/>
            <person name="von Bergen M."/>
            <person name="Seifert J."/>
            <person name="Suarez A."/>
        </authorList>
    </citation>
    <scope>NUCLEOTIDE SEQUENCE</scope>
</reference>
<dbReference type="Pfam" id="PF12666">
    <property type="entry name" value="PrgI"/>
    <property type="match status" value="1"/>
</dbReference>
<evidence type="ECO:0008006" key="2">
    <source>
        <dbReference type="Google" id="ProtNLM"/>
    </source>
</evidence>
<accession>K1VAN3</accession>
<dbReference type="AlphaFoldDB" id="K1VAN3"/>
<evidence type="ECO:0000313" key="1">
    <source>
        <dbReference type="EMBL" id="EKC80996.1"/>
    </source>
</evidence>